<feature type="region of interest" description="Disordered" evidence="1">
    <location>
        <begin position="1"/>
        <end position="42"/>
    </location>
</feature>
<dbReference type="AlphaFoldDB" id="A0AA40KTI3"/>
<dbReference type="EMBL" id="JAHYIQ010000005">
    <property type="protein sequence ID" value="KAK1132314.1"/>
    <property type="molecule type" value="Genomic_DNA"/>
</dbReference>
<dbReference type="Proteomes" id="UP001177670">
    <property type="component" value="Unassembled WGS sequence"/>
</dbReference>
<protein>
    <submittedName>
        <fullName evidence="2">Uncharacterized protein</fullName>
    </submittedName>
</protein>
<gene>
    <name evidence="2" type="ORF">K0M31_016425</name>
</gene>
<organism evidence="2 3">
    <name type="scientific">Melipona bicolor</name>
    <dbReference type="NCBI Taxonomy" id="60889"/>
    <lineage>
        <taxon>Eukaryota</taxon>
        <taxon>Metazoa</taxon>
        <taxon>Ecdysozoa</taxon>
        <taxon>Arthropoda</taxon>
        <taxon>Hexapoda</taxon>
        <taxon>Insecta</taxon>
        <taxon>Pterygota</taxon>
        <taxon>Neoptera</taxon>
        <taxon>Endopterygota</taxon>
        <taxon>Hymenoptera</taxon>
        <taxon>Apocrita</taxon>
        <taxon>Aculeata</taxon>
        <taxon>Apoidea</taxon>
        <taxon>Anthophila</taxon>
        <taxon>Apidae</taxon>
        <taxon>Melipona</taxon>
    </lineage>
</organism>
<keyword evidence="3" id="KW-1185">Reference proteome</keyword>
<name>A0AA40KTI3_9HYME</name>
<evidence type="ECO:0000256" key="1">
    <source>
        <dbReference type="SAM" id="MobiDB-lite"/>
    </source>
</evidence>
<reference evidence="2" key="1">
    <citation type="submission" date="2021-10" db="EMBL/GenBank/DDBJ databases">
        <title>Melipona bicolor Genome sequencing and assembly.</title>
        <authorList>
            <person name="Araujo N.S."/>
            <person name="Arias M.C."/>
        </authorList>
    </citation>
    <scope>NUCLEOTIDE SEQUENCE</scope>
    <source>
        <strain evidence="2">USP_2M_L1-L4_2017</strain>
        <tissue evidence="2">Whole body</tissue>
    </source>
</reference>
<proteinExistence type="predicted"/>
<evidence type="ECO:0000313" key="3">
    <source>
        <dbReference type="Proteomes" id="UP001177670"/>
    </source>
</evidence>
<accession>A0AA40KTI3</accession>
<comment type="caution">
    <text evidence="2">The sequence shown here is derived from an EMBL/GenBank/DDBJ whole genome shotgun (WGS) entry which is preliminary data.</text>
</comment>
<evidence type="ECO:0000313" key="2">
    <source>
        <dbReference type="EMBL" id="KAK1132314.1"/>
    </source>
</evidence>
<sequence length="70" mass="8135">MDTAAEKEEKTWMRITDEVSLPSDEKSKEEHETGEKRKPERGARILVTDVLREKPRVVRPNKGDIQFLVT</sequence>